<feature type="compositionally biased region" description="Polar residues" evidence="2">
    <location>
        <begin position="81"/>
        <end position="101"/>
    </location>
</feature>
<evidence type="ECO:0000259" key="3">
    <source>
        <dbReference type="SMART" id="SM00060"/>
    </source>
</evidence>
<accession>A0A139AZK4</accession>
<reference evidence="4 5" key="1">
    <citation type="journal article" date="2015" name="Genome Biol. Evol.">
        <title>Phylogenomic analyses indicate that early fungi evolved digesting cell walls of algal ancestors of land plants.</title>
        <authorList>
            <person name="Chang Y."/>
            <person name="Wang S."/>
            <person name="Sekimoto S."/>
            <person name="Aerts A.L."/>
            <person name="Choi C."/>
            <person name="Clum A."/>
            <person name="LaButti K.M."/>
            <person name="Lindquist E.A."/>
            <person name="Yee Ngan C."/>
            <person name="Ohm R.A."/>
            <person name="Salamov A.A."/>
            <person name="Grigoriev I.V."/>
            <person name="Spatafora J.W."/>
            <person name="Berbee M.L."/>
        </authorList>
    </citation>
    <scope>NUCLEOTIDE SEQUENCE [LARGE SCALE GENOMIC DNA]</scope>
    <source>
        <strain evidence="4 5">JEL478</strain>
    </source>
</reference>
<dbReference type="SUPFAM" id="SSF49265">
    <property type="entry name" value="Fibronectin type III"/>
    <property type="match status" value="1"/>
</dbReference>
<feature type="repeat" description="ANK" evidence="1">
    <location>
        <begin position="476"/>
        <end position="513"/>
    </location>
</feature>
<dbReference type="InterPro" id="IPR002110">
    <property type="entry name" value="Ankyrin_rpt"/>
</dbReference>
<gene>
    <name evidence="4" type="ORF">M427DRAFT_26775</name>
</gene>
<feature type="compositionally biased region" description="Polar residues" evidence="2">
    <location>
        <begin position="125"/>
        <end position="139"/>
    </location>
</feature>
<dbReference type="Gene3D" id="1.25.40.20">
    <property type="entry name" value="Ankyrin repeat-containing domain"/>
    <property type="match status" value="1"/>
</dbReference>
<dbReference type="STRING" id="1344416.A0A139AZK4"/>
<dbReference type="GO" id="GO:0005634">
    <property type="term" value="C:nucleus"/>
    <property type="evidence" value="ECO:0007669"/>
    <property type="project" value="TreeGrafter"/>
</dbReference>
<organism evidence="4 5">
    <name type="scientific">Gonapodya prolifera (strain JEL478)</name>
    <name type="common">Monoblepharis prolifera</name>
    <dbReference type="NCBI Taxonomy" id="1344416"/>
    <lineage>
        <taxon>Eukaryota</taxon>
        <taxon>Fungi</taxon>
        <taxon>Fungi incertae sedis</taxon>
        <taxon>Chytridiomycota</taxon>
        <taxon>Chytridiomycota incertae sedis</taxon>
        <taxon>Monoblepharidomycetes</taxon>
        <taxon>Monoblepharidales</taxon>
        <taxon>Gonapodyaceae</taxon>
        <taxon>Gonapodya</taxon>
    </lineage>
</organism>
<feature type="compositionally biased region" description="Basic and acidic residues" evidence="2">
    <location>
        <begin position="52"/>
        <end position="71"/>
    </location>
</feature>
<dbReference type="InterPro" id="IPR036770">
    <property type="entry name" value="Ankyrin_rpt-contain_sf"/>
</dbReference>
<dbReference type="AlphaFoldDB" id="A0A139AZK4"/>
<feature type="compositionally biased region" description="Low complexity" evidence="2">
    <location>
        <begin position="253"/>
        <end position="270"/>
    </location>
</feature>
<dbReference type="Pfam" id="PF12796">
    <property type="entry name" value="Ank_2"/>
    <property type="match status" value="1"/>
</dbReference>
<dbReference type="EMBL" id="KQ965731">
    <property type="protein sequence ID" value="KXS22137.1"/>
    <property type="molecule type" value="Genomic_DNA"/>
</dbReference>
<feature type="compositionally biased region" description="Polar residues" evidence="2">
    <location>
        <begin position="232"/>
        <end position="252"/>
    </location>
</feature>
<feature type="compositionally biased region" description="Low complexity" evidence="2">
    <location>
        <begin position="282"/>
        <end position="295"/>
    </location>
</feature>
<dbReference type="GO" id="GO:0042981">
    <property type="term" value="P:regulation of apoptotic process"/>
    <property type="evidence" value="ECO:0007669"/>
    <property type="project" value="TreeGrafter"/>
</dbReference>
<sequence length="668" mass="71138">MQQTPRRKSVPASPSNLHGSRPVVPPTHLTPINGPIGSFGQPPVPSISRRASAREQDVEKREKEEDRERAPPVDNGVAGSTLYNTRLDNTSAPHMPATSSQDRPRVSVSASFGSSQPPPRARSVRQPNSAIAPTPTSEKTLIDPEFVRLPSLPAPGTVSPIAGSQADSEPSNENESTQLNDNLSSTSLAKIPRLRVGLVGQSTVELQWGPPGTKLKQSPQASECPLPPNFAYQLSRTEPTAVTTPVNSDTGLSFNSDADSSSISRTDTSDNLGDVSQPSFDTNPPSLPNTLSTSSDPHSAWLTIYTGRASFFLASGLLPGTVYSFRLRVRGPPGETTDGWKIGITGLAEGESEIEVAVGASQPANSRLADQLCTAVAEGDLRLAQELASVMGDTFDTEIRDRYGRTLLMSSCHLGKEDVARWLLDSGASPIAASKSGKSPLMLAATSLHLPLVRLLLRHPSCSAIRGDLLQHTDNAGSTPLNCALENAGENVQGKDIVEEMLNCGADVAREDRRGYTPLDRFLSSPVCSPVVLQTLLRRGAKPTDKCGQGKTYTSLMIACLAATATASDGKHMGVIIPLPGGYALRRHDRACKILLDAPTRGGGGVSPFSMTEHGLDAAAMAEAQGKTRCAELVRRYAVQAREREAAERSKEKAEREREKGGRNLFAS</sequence>
<feature type="compositionally biased region" description="Basic and acidic residues" evidence="2">
    <location>
        <begin position="641"/>
        <end position="662"/>
    </location>
</feature>
<evidence type="ECO:0000313" key="4">
    <source>
        <dbReference type="EMBL" id="KXS22137.1"/>
    </source>
</evidence>
<feature type="domain" description="Fibronectin type-III" evidence="3">
    <location>
        <begin position="188"/>
        <end position="336"/>
    </location>
</feature>
<name>A0A139AZK4_GONPJ</name>
<dbReference type="InterPro" id="IPR003961">
    <property type="entry name" value="FN3_dom"/>
</dbReference>
<keyword evidence="5" id="KW-1185">Reference proteome</keyword>
<dbReference type="SMART" id="SM00060">
    <property type="entry name" value="FN3"/>
    <property type="match status" value="1"/>
</dbReference>
<dbReference type="OrthoDB" id="2155313at2759"/>
<evidence type="ECO:0000256" key="2">
    <source>
        <dbReference type="SAM" id="MobiDB-lite"/>
    </source>
</evidence>
<feature type="region of interest" description="Disordered" evidence="2">
    <location>
        <begin position="206"/>
        <end position="295"/>
    </location>
</feature>
<dbReference type="SMART" id="SM00248">
    <property type="entry name" value="ANK"/>
    <property type="match status" value="4"/>
</dbReference>
<dbReference type="SUPFAM" id="SSF48403">
    <property type="entry name" value="Ankyrin repeat"/>
    <property type="match status" value="1"/>
</dbReference>
<dbReference type="Proteomes" id="UP000070544">
    <property type="component" value="Unassembled WGS sequence"/>
</dbReference>
<feature type="region of interest" description="Disordered" evidence="2">
    <location>
        <begin position="641"/>
        <end position="668"/>
    </location>
</feature>
<proteinExistence type="predicted"/>
<keyword evidence="1" id="KW-0040">ANK repeat</keyword>
<dbReference type="PROSITE" id="PS50088">
    <property type="entry name" value="ANK_REPEAT"/>
    <property type="match status" value="1"/>
</dbReference>
<evidence type="ECO:0000256" key="1">
    <source>
        <dbReference type="PROSITE-ProRule" id="PRU00023"/>
    </source>
</evidence>
<feature type="region of interest" description="Disordered" evidence="2">
    <location>
        <begin position="1"/>
        <end position="186"/>
    </location>
</feature>
<dbReference type="InterPro" id="IPR036116">
    <property type="entry name" value="FN3_sf"/>
</dbReference>
<dbReference type="PANTHER" id="PTHR24183:SF1">
    <property type="entry name" value="FIBRONECTIN TYPE 3 AND ANKYRIN REPEAT DOMAINS PROTEIN 1"/>
    <property type="match status" value="1"/>
</dbReference>
<evidence type="ECO:0000313" key="5">
    <source>
        <dbReference type="Proteomes" id="UP000070544"/>
    </source>
</evidence>
<protein>
    <submittedName>
        <fullName evidence="4">Ankyrin</fullName>
    </submittedName>
</protein>
<dbReference type="PANTHER" id="PTHR24183">
    <property type="entry name" value="FIBRONECTIN TYPE 3 AND ANKYRIN REPEAT DOMAINS PROTEIN 1"/>
    <property type="match status" value="1"/>
</dbReference>
<feature type="compositionally biased region" description="Polar residues" evidence="2">
    <location>
        <begin position="165"/>
        <end position="186"/>
    </location>
</feature>